<dbReference type="PANTHER" id="PTHR30346:SF17">
    <property type="entry name" value="LYSR FAMILY TRANSCRIPTIONAL REGULATOR"/>
    <property type="match status" value="1"/>
</dbReference>
<keyword evidence="2" id="KW-0805">Transcription regulation</keyword>
<proteinExistence type="inferred from homology"/>
<dbReference type="PRINTS" id="PR00039">
    <property type="entry name" value="HTHLYSR"/>
</dbReference>
<dbReference type="Pfam" id="PF03466">
    <property type="entry name" value="LysR_substrate"/>
    <property type="match status" value="1"/>
</dbReference>
<comment type="similarity">
    <text evidence="1">Belongs to the LysR transcriptional regulatory family.</text>
</comment>
<dbReference type="Pfam" id="PF00126">
    <property type="entry name" value="HTH_1"/>
    <property type="match status" value="1"/>
</dbReference>
<evidence type="ECO:0000256" key="4">
    <source>
        <dbReference type="ARBA" id="ARBA00023163"/>
    </source>
</evidence>
<gene>
    <name evidence="5" type="ORF">SAMN05660862_1788</name>
</gene>
<sequence length="294" mass="33813">MELRHIRYFLTLAEELHFGRAAQRLYISQPPLSRQIKELEEEIGAQLFTRDNKRVALTNAGKYFRDECQTILDQLSNAQVKTTRIHEALSGEINIGYISAIDKHKLALLVQDIQQTFPYLQTKLYELSTERQTIALINGKLDIGILRAPITAPQLEVEHLYHDKFCLAYAQDFILPSTFSELHGTPFITYNADYAPWYHHAALSYCSRMGFSPTIRHECNNISSILELVHHNIGISVVPQSVRKQYQHLAINFLALDNIAITTEIILAYPRERQHPAFTALQQFTLKHVKDETI</sequence>
<dbReference type="GO" id="GO:0003677">
    <property type="term" value="F:DNA binding"/>
    <property type="evidence" value="ECO:0007669"/>
    <property type="project" value="UniProtKB-KW"/>
</dbReference>
<keyword evidence="6" id="KW-1185">Reference proteome</keyword>
<keyword evidence="3 5" id="KW-0238">DNA-binding</keyword>
<dbReference type="OrthoDB" id="9803735at2"/>
<dbReference type="CDD" id="cd08414">
    <property type="entry name" value="PBP2_LTTR_aromatics_like"/>
    <property type="match status" value="1"/>
</dbReference>
<name>A0A1X7JKP2_9SPHI</name>
<dbReference type="SUPFAM" id="SSF53850">
    <property type="entry name" value="Periplasmic binding protein-like II"/>
    <property type="match status" value="1"/>
</dbReference>
<dbReference type="SUPFAM" id="SSF46785">
    <property type="entry name" value="Winged helix' DNA-binding domain"/>
    <property type="match status" value="1"/>
</dbReference>
<evidence type="ECO:0000256" key="1">
    <source>
        <dbReference type="ARBA" id="ARBA00009437"/>
    </source>
</evidence>
<dbReference type="InterPro" id="IPR036388">
    <property type="entry name" value="WH-like_DNA-bd_sf"/>
</dbReference>
<dbReference type="GO" id="GO:0032993">
    <property type="term" value="C:protein-DNA complex"/>
    <property type="evidence" value="ECO:0007669"/>
    <property type="project" value="TreeGrafter"/>
</dbReference>
<dbReference type="EMBL" id="FXAU01000003">
    <property type="protein sequence ID" value="SMG28151.1"/>
    <property type="molecule type" value="Genomic_DNA"/>
</dbReference>
<dbReference type="PROSITE" id="PS50931">
    <property type="entry name" value="HTH_LYSR"/>
    <property type="match status" value="1"/>
</dbReference>
<dbReference type="Gene3D" id="3.40.190.10">
    <property type="entry name" value="Periplasmic binding protein-like II"/>
    <property type="match status" value="2"/>
</dbReference>
<dbReference type="RefSeq" id="WP_085472558.1">
    <property type="nucleotide sequence ID" value="NZ_CP038029.1"/>
</dbReference>
<reference evidence="5 6" key="1">
    <citation type="submission" date="2017-04" db="EMBL/GenBank/DDBJ databases">
        <authorList>
            <person name="Afonso C.L."/>
            <person name="Miller P.J."/>
            <person name="Scott M.A."/>
            <person name="Spackman E."/>
            <person name="Goraichik I."/>
            <person name="Dimitrov K.M."/>
            <person name="Suarez D.L."/>
            <person name="Swayne D.E."/>
        </authorList>
    </citation>
    <scope>NUCLEOTIDE SEQUENCE [LARGE SCALE GENOMIC DNA]</scope>
    <source>
        <strain evidence="5 6">DSM 22418</strain>
    </source>
</reference>
<dbReference type="PANTHER" id="PTHR30346">
    <property type="entry name" value="TRANSCRIPTIONAL DUAL REGULATOR HCAR-RELATED"/>
    <property type="match status" value="1"/>
</dbReference>
<dbReference type="InterPro" id="IPR005119">
    <property type="entry name" value="LysR_subst-bd"/>
</dbReference>
<dbReference type="STRING" id="561061.SAMN05660862_1788"/>
<dbReference type="InterPro" id="IPR036390">
    <property type="entry name" value="WH_DNA-bd_sf"/>
</dbReference>
<evidence type="ECO:0000313" key="5">
    <source>
        <dbReference type="EMBL" id="SMG28151.1"/>
    </source>
</evidence>
<keyword evidence="4" id="KW-0804">Transcription</keyword>
<accession>A0A1X7JKP2</accession>
<organism evidence="5 6">
    <name type="scientific">Sphingobacterium psychroaquaticum</name>
    <dbReference type="NCBI Taxonomy" id="561061"/>
    <lineage>
        <taxon>Bacteria</taxon>
        <taxon>Pseudomonadati</taxon>
        <taxon>Bacteroidota</taxon>
        <taxon>Sphingobacteriia</taxon>
        <taxon>Sphingobacteriales</taxon>
        <taxon>Sphingobacteriaceae</taxon>
        <taxon>Sphingobacterium</taxon>
    </lineage>
</organism>
<dbReference type="Gene3D" id="1.10.10.10">
    <property type="entry name" value="Winged helix-like DNA-binding domain superfamily/Winged helix DNA-binding domain"/>
    <property type="match status" value="1"/>
</dbReference>
<dbReference type="GO" id="GO:0003700">
    <property type="term" value="F:DNA-binding transcription factor activity"/>
    <property type="evidence" value="ECO:0007669"/>
    <property type="project" value="InterPro"/>
</dbReference>
<evidence type="ECO:0000313" key="6">
    <source>
        <dbReference type="Proteomes" id="UP000192980"/>
    </source>
</evidence>
<evidence type="ECO:0000256" key="2">
    <source>
        <dbReference type="ARBA" id="ARBA00023015"/>
    </source>
</evidence>
<dbReference type="FunFam" id="1.10.10.10:FF:000001">
    <property type="entry name" value="LysR family transcriptional regulator"/>
    <property type="match status" value="1"/>
</dbReference>
<dbReference type="AlphaFoldDB" id="A0A1X7JKP2"/>
<dbReference type="InterPro" id="IPR000847">
    <property type="entry name" value="LysR_HTH_N"/>
</dbReference>
<protein>
    <submittedName>
        <fullName evidence="5">DNA-binding transcriptional regulator, LysR family</fullName>
    </submittedName>
</protein>
<dbReference type="Proteomes" id="UP000192980">
    <property type="component" value="Unassembled WGS sequence"/>
</dbReference>
<evidence type="ECO:0000256" key="3">
    <source>
        <dbReference type="ARBA" id="ARBA00023125"/>
    </source>
</evidence>